<dbReference type="Proteomes" id="UP000602076">
    <property type="component" value="Unassembled WGS sequence"/>
</dbReference>
<dbReference type="GO" id="GO:0016627">
    <property type="term" value="F:oxidoreductase activity, acting on the CH-CH group of donors"/>
    <property type="evidence" value="ECO:0007669"/>
    <property type="project" value="InterPro"/>
</dbReference>
<dbReference type="AlphaFoldDB" id="A0A927CUY3"/>
<comment type="caution">
    <text evidence="2">The sequence shown here is derived from an EMBL/GenBank/DDBJ whole genome shotgun (WGS) entry which is preliminary data.</text>
</comment>
<dbReference type="InterPro" id="IPR013786">
    <property type="entry name" value="AcylCoA_DH/ox_N"/>
</dbReference>
<dbReference type="GO" id="GO:0050660">
    <property type="term" value="F:flavin adenine dinucleotide binding"/>
    <property type="evidence" value="ECO:0007669"/>
    <property type="project" value="InterPro"/>
</dbReference>
<accession>A0A927CUY3</accession>
<evidence type="ECO:0000259" key="1">
    <source>
        <dbReference type="Pfam" id="PF02771"/>
    </source>
</evidence>
<name>A0A927CUY3_9BACI</name>
<reference evidence="2" key="1">
    <citation type="submission" date="2020-09" db="EMBL/GenBank/DDBJ databases">
        <title>Bacillus faecalis sp. nov., a moderately halophilic bacterium isolated from cow faeces.</title>
        <authorList>
            <person name="Jiang L."/>
            <person name="Lee J."/>
        </authorList>
    </citation>
    <scope>NUCLEOTIDE SEQUENCE</scope>
    <source>
        <strain evidence="2">AGMB 02131</strain>
    </source>
</reference>
<evidence type="ECO:0000313" key="2">
    <source>
        <dbReference type="EMBL" id="MBD3107202.1"/>
    </source>
</evidence>
<dbReference type="EMBL" id="JACXSI010000004">
    <property type="protein sequence ID" value="MBD3107202.1"/>
    <property type="molecule type" value="Genomic_DNA"/>
</dbReference>
<proteinExistence type="predicted"/>
<dbReference type="RefSeq" id="WP_190996817.1">
    <property type="nucleotide sequence ID" value="NZ_JACXSI010000004.1"/>
</dbReference>
<keyword evidence="3" id="KW-1185">Reference proteome</keyword>
<protein>
    <recommendedName>
        <fullName evidence="1">Acyl-CoA dehydrogenase/oxidase N-terminal domain-containing protein</fullName>
    </recommendedName>
</protein>
<dbReference type="InterPro" id="IPR009100">
    <property type="entry name" value="AcylCoA_DH/oxidase_NM_dom_sf"/>
</dbReference>
<dbReference type="InterPro" id="IPR037069">
    <property type="entry name" value="AcylCoA_DH/ox_N_sf"/>
</dbReference>
<sequence>MEEYGIWPDPLWTAFRENGLTKAGIPESLGGSGGDFEDAFSILRLAGKYSAPLSACRSVYR</sequence>
<feature type="domain" description="Acyl-CoA dehydrogenase/oxidase N-terminal" evidence="1">
    <location>
        <begin position="3"/>
        <end position="55"/>
    </location>
</feature>
<organism evidence="2 3">
    <name type="scientific">Peribacillus faecalis</name>
    <dbReference type="NCBI Taxonomy" id="2772559"/>
    <lineage>
        <taxon>Bacteria</taxon>
        <taxon>Bacillati</taxon>
        <taxon>Bacillota</taxon>
        <taxon>Bacilli</taxon>
        <taxon>Bacillales</taxon>
        <taxon>Bacillaceae</taxon>
        <taxon>Peribacillus</taxon>
    </lineage>
</organism>
<gene>
    <name evidence="2" type="ORF">IEO70_02395</name>
</gene>
<dbReference type="SUPFAM" id="SSF56645">
    <property type="entry name" value="Acyl-CoA dehydrogenase NM domain-like"/>
    <property type="match status" value="1"/>
</dbReference>
<dbReference type="Pfam" id="PF02771">
    <property type="entry name" value="Acyl-CoA_dh_N"/>
    <property type="match status" value="1"/>
</dbReference>
<evidence type="ECO:0000313" key="3">
    <source>
        <dbReference type="Proteomes" id="UP000602076"/>
    </source>
</evidence>
<dbReference type="Gene3D" id="1.10.540.10">
    <property type="entry name" value="Acyl-CoA dehydrogenase/oxidase, N-terminal domain"/>
    <property type="match status" value="1"/>
</dbReference>